<dbReference type="GO" id="GO:0005634">
    <property type="term" value="C:nucleus"/>
    <property type="evidence" value="ECO:0007669"/>
    <property type="project" value="TreeGrafter"/>
</dbReference>
<dbReference type="OrthoDB" id="5061070at2759"/>
<dbReference type="InterPro" id="IPR030381">
    <property type="entry name" value="G_DYNAMIN_dom"/>
</dbReference>
<dbReference type="EMBL" id="JAINUF010000008">
    <property type="protein sequence ID" value="KAJ8352511.1"/>
    <property type="molecule type" value="Genomic_DNA"/>
</dbReference>
<dbReference type="CDD" id="cd08771">
    <property type="entry name" value="DLP_1"/>
    <property type="match status" value="1"/>
</dbReference>
<dbReference type="FunFam" id="3.40.50.300:FF:000621">
    <property type="entry name" value="Interferon-induced GTP-binding protein Mx1"/>
    <property type="match status" value="1"/>
</dbReference>
<dbReference type="GO" id="GO:0005737">
    <property type="term" value="C:cytoplasm"/>
    <property type="evidence" value="ECO:0007669"/>
    <property type="project" value="UniProtKB-SubCell"/>
</dbReference>
<dbReference type="PRINTS" id="PR00195">
    <property type="entry name" value="DYNAMIN"/>
</dbReference>
<dbReference type="PROSITE" id="PS51718">
    <property type="entry name" value="G_DYNAMIN_2"/>
    <property type="match status" value="1"/>
</dbReference>
<dbReference type="GO" id="GO:0005525">
    <property type="term" value="F:GTP binding"/>
    <property type="evidence" value="ECO:0007669"/>
    <property type="project" value="UniProtKB-KW"/>
</dbReference>
<comment type="similarity">
    <text evidence="5">Belongs to the TRAFAC class dynamin-like GTPase superfamily. Dynamin/Fzo/YdjA family.</text>
</comment>
<protein>
    <submittedName>
        <fullName evidence="9">Uncharacterized protein</fullName>
    </submittedName>
</protein>
<evidence type="ECO:0000313" key="10">
    <source>
        <dbReference type="Proteomes" id="UP001152622"/>
    </source>
</evidence>
<dbReference type="GO" id="GO:0005886">
    <property type="term" value="C:plasma membrane"/>
    <property type="evidence" value="ECO:0007669"/>
    <property type="project" value="TreeGrafter"/>
</dbReference>
<feature type="region of interest" description="Disordered" evidence="6">
    <location>
        <begin position="16"/>
        <end position="51"/>
    </location>
</feature>
<evidence type="ECO:0000259" key="7">
    <source>
        <dbReference type="PROSITE" id="PS51388"/>
    </source>
</evidence>
<gene>
    <name evidence="9" type="ORF">SKAU_G00239870</name>
</gene>
<dbReference type="PROSITE" id="PS51388">
    <property type="entry name" value="GED"/>
    <property type="match status" value="1"/>
</dbReference>
<evidence type="ECO:0000259" key="8">
    <source>
        <dbReference type="PROSITE" id="PS51718"/>
    </source>
</evidence>
<dbReference type="InterPro" id="IPR045063">
    <property type="entry name" value="Dynamin_N"/>
</dbReference>
<dbReference type="Proteomes" id="UP001152622">
    <property type="component" value="Chromosome 8"/>
</dbReference>
<keyword evidence="10" id="KW-1185">Reference proteome</keyword>
<evidence type="ECO:0000313" key="9">
    <source>
        <dbReference type="EMBL" id="KAJ8352511.1"/>
    </source>
</evidence>
<dbReference type="Pfam" id="PF02212">
    <property type="entry name" value="GED"/>
    <property type="match status" value="1"/>
</dbReference>
<dbReference type="InterPro" id="IPR022812">
    <property type="entry name" value="Dynamin"/>
</dbReference>
<dbReference type="GO" id="GO:0016185">
    <property type="term" value="P:synaptic vesicle budding from presynaptic endocytic zone membrane"/>
    <property type="evidence" value="ECO:0007669"/>
    <property type="project" value="TreeGrafter"/>
</dbReference>
<keyword evidence="2" id="KW-0963">Cytoplasm</keyword>
<dbReference type="InterPro" id="IPR019762">
    <property type="entry name" value="Dynamin_GTPase_CS"/>
</dbReference>
<keyword evidence="3 5" id="KW-0547">Nucleotide-binding</keyword>
<reference evidence="9" key="1">
    <citation type="journal article" date="2023" name="Science">
        <title>Genome structures resolve the early diversification of teleost fishes.</title>
        <authorList>
            <person name="Parey E."/>
            <person name="Louis A."/>
            <person name="Montfort J."/>
            <person name="Bouchez O."/>
            <person name="Roques C."/>
            <person name="Iampietro C."/>
            <person name="Lluch J."/>
            <person name="Castinel A."/>
            <person name="Donnadieu C."/>
            <person name="Desvignes T."/>
            <person name="Floi Bucao C."/>
            <person name="Jouanno E."/>
            <person name="Wen M."/>
            <person name="Mejri S."/>
            <person name="Dirks R."/>
            <person name="Jansen H."/>
            <person name="Henkel C."/>
            <person name="Chen W.J."/>
            <person name="Zahm M."/>
            <person name="Cabau C."/>
            <person name="Klopp C."/>
            <person name="Thompson A.W."/>
            <person name="Robinson-Rechavi M."/>
            <person name="Braasch I."/>
            <person name="Lecointre G."/>
            <person name="Bobe J."/>
            <person name="Postlethwait J.H."/>
            <person name="Berthelot C."/>
            <person name="Roest Crollius H."/>
            <person name="Guiguen Y."/>
        </authorList>
    </citation>
    <scope>NUCLEOTIDE SEQUENCE</scope>
    <source>
        <strain evidence="9">WJC10195</strain>
    </source>
</reference>
<comment type="subcellular location">
    <subcellularLocation>
        <location evidence="1">Cytoplasm</location>
    </subcellularLocation>
</comment>
<evidence type="ECO:0000256" key="1">
    <source>
        <dbReference type="ARBA" id="ARBA00004496"/>
    </source>
</evidence>
<dbReference type="SMART" id="SM00053">
    <property type="entry name" value="DYNc"/>
    <property type="match status" value="1"/>
</dbReference>
<dbReference type="GO" id="GO:0008017">
    <property type="term" value="F:microtubule binding"/>
    <property type="evidence" value="ECO:0007669"/>
    <property type="project" value="TreeGrafter"/>
</dbReference>
<dbReference type="SMART" id="SM00302">
    <property type="entry name" value="GED"/>
    <property type="match status" value="1"/>
</dbReference>
<keyword evidence="4 5" id="KW-0342">GTP-binding</keyword>
<dbReference type="GO" id="GO:0031623">
    <property type="term" value="P:receptor internalization"/>
    <property type="evidence" value="ECO:0007669"/>
    <property type="project" value="TreeGrafter"/>
</dbReference>
<dbReference type="FunFam" id="1.20.120.1240:FF:000007">
    <property type="entry name" value="Interferon-induced GTP-binding protein Mx1"/>
    <property type="match status" value="1"/>
</dbReference>
<dbReference type="GO" id="GO:0003924">
    <property type="term" value="F:GTPase activity"/>
    <property type="evidence" value="ECO:0007669"/>
    <property type="project" value="InterPro"/>
</dbReference>
<feature type="domain" description="Dynamin-type G" evidence="8">
    <location>
        <begin position="81"/>
        <end position="358"/>
    </location>
</feature>
<evidence type="ECO:0000256" key="4">
    <source>
        <dbReference type="ARBA" id="ARBA00023134"/>
    </source>
</evidence>
<dbReference type="Pfam" id="PF01031">
    <property type="entry name" value="Dynamin_M"/>
    <property type="match status" value="1"/>
</dbReference>
<dbReference type="InterPro" id="IPR000375">
    <property type="entry name" value="Dynamin_stalk"/>
</dbReference>
<dbReference type="Gene3D" id="1.20.120.1240">
    <property type="entry name" value="Dynamin, middle domain"/>
    <property type="match status" value="1"/>
</dbReference>
<dbReference type="InterPro" id="IPR001401">
    <property type="entry name" value="Dynamin_GTPase"/>
</dbReference>
<dbReference type="SUPFAM" id="SSF52540">
    <property type="entry name" value="P-loop containing nucleoside triphosphate hydrolases"/>
    <property type="match status" value="1"/>
</dbReference>
<evidence type="ECO:0000256" key="5">
    <source>
        <dbReference type="RuleBase" id="RU003932"/>
    </source>
</evidence>
<evidence type="ECO:0000256" key="3">
    <source>
        <dbReference type="ARBA" id="ARBA00022741"/>
    </source>
</evidence>
<evidence type="ECO:0000256" key="6">
    <source>
        <dbReference type="SAM" id="MobiDB-lite"/>
    </source>
</evidence>
<dbReference type="AlphaFoldDB" id="A0A9Q1IU88"/>
<dbReference type="Gene3D" id="3.40.50.300">
    <property type="entry name" value="P-loop containing nucleotide triphosphate hydrolases"/>
    <property type="match status" value="1"/>
</dbReference>
<dbReference type="GO" id="GO:0051607">
    <property type="term" value="P:defense response to virus"/>
    <property type="evidence" value="ECO:0007669"/>
    <property type="project" value="TreeGrafter"/>
</dbReference>
<dbReference type="InterPro" id="IPR027417">
    <property type="entry name" value="P-loop_NTPase"/>
</dbReference>
<dbReference type="PANTHER" id="PTHR11566">
    <property type="entry name" value="DYNAMIN"/>
    <property type="match status" value="1"/>
</dbReference>
<dbReference type="InterPro" id="IPR020850">
    <property type="entry name" value="GED_dom"/>
</dbReference>
<dbReference type="PANTHER" id="PTHR11566:SF199">
    <property type="entry name" value="INTERFERON-INDUCED GTP-BINDING PROTEIN MXC-RELATED"/>
    <property type="match status" value="1"/>
</dbReference>
<dbReference type="PROSITE" id="PS00410">
    <property type="entry name" value="G_DYNAMIN_1"/>
    <property type="match status" value="1"/>
</dbReference>
<feature type="domain" description="GED" evidence="7">
    <location>
        <begin position="579"/>
        <end position="668"/>
    </location>
</feature>
<proteinExistence type="inferred from homology"/>
<dbReference type="InterPro" id="IPR003130">
    <property type="entry name" value="GED"/>
</dbReference>
<accession>A0A9Q1IU88</accession>
<comment type="caution">
    <text evidence="9">The sequence shown here is derived from an EMBL/GenBank/DDBJ whole genome shotgun (WGS) entry which is preliminary data.</text>
</comment>
<evidence type="ECO:0000256" key="2">
    <source>
        <dbReference type="ARBA" id="ARBA00022490"/>
    </source>
</evidence>
<dbReference type="Pfam" id="PF00350">
    <property type="entry name" value="Dynamin_N"/>
    <property type="match status" value="1"/>
</dbReference>
<organism evidence="9 10">
    <name type="scientific">Synaphobranchus kaupii</name>
    <name type="common">Kaup's arrowtooth eel</name>
    <dbReference type="NCBI Taxonomy" id="118154"/>
    <lineage>
        <taxon>Eukaryota</taxon>
        <taxon>Metazoa</taxon>
        <taxon>Chordata</taxon>
        <taxon>Craniata</taxon>
        <taxon>Vertebrata</taxon>
        <taxon>Euteleostomi</taxon>
        <taxon>Actinopterygii</taxon>
        <taxon>Neopterygii</taxon>
        <taxon>Teleostei</taxon>
        <taxon>Anguilliformes</taxon>
        <taxon>Synaphobranchidae</taxon>
        <taxon>Synaphobranchus</taxon>
    </lineage>
</organism>
<sequence length="668" mass="75258">MHNSVRSAAVQLTSVAASMKKPKRSDIMQMNGETSGTAPEAQKSNSDDPRRCMSLDQHYEEKVRPCIDLIDSLRSLGVEKDLALPAIAVIGDQSSGKSSVLEALSGVALPRGSGIVTRCPLILKLKKVKRGQPWAGWLTYKHDKQCYRFDLTNPGEVGKAVADAQVAVAGRGEGISREMISLEIKSTEVPDLTLIDLPGIARVAVGNQPKDIGDQIKSMIREYISKQETISLVVVPANIDIATTEALKMANEVDPSGQRTLGVLTKPDLVDKGAEETVVNTVNNLIVSLKKGYMIVKCRGQQDINDNLTLEKAIQKEKAFFKDHPHFRTLMDNQKATIPCLAERLTKELVEHIAKSLPKLEEQIDKKLGQTAEKLKNLGDGVPQNQHQMTNFLIEKIKKFNNHLLEVIRAEEAVEEGNTRMFAKIRCQFSTWKIQLDKKANKLEEHLRDEVEEFARTRRGKELPGFINYKTFEGIVKEHIQDMEEPSIIVLRNVAEIIRCHVNKIATSHFEAFPNLLRVTKVNVEDLREQENRNAEEKLHWQFSMEKTVYSQDCLYSYQLSAVKQRGTTFALVTMNADLKEMTQHVSAYFKLASDRLANQIPLIIHYHLLDQYIGHLEIAMMGILGQDHAVSWLLREDLNKSQEREALKGSVERLRKARHLLTTSVLI</sequence>
<name>A0A9Q1IU88_SYNKA</name>
<dbReference type="GO" id="GO:0098793">
    <property type="term" value="C:presynapse"/>
    <property type="evidence" value="ECO:0007669"/>
    <property type="project" value="GOC"/>
</dbReference>
<dbReference type="GO" id="GO:0005874">
    <property type="term" value="C:microtubule"/>
    <property type="evidence" value="ECO:0007669"/>
    <property type="project" value="TreeGrafter"/>
</dbReference>